<dbReference type="Proteomes" id="UP000177026">
    <property type="component" value="Unassembled WGS sequence"/>
</dbReference>
<dbReference type="AlphaFoldDB" id="A0A1F7GJI3"/>
<dbReference type="PROSITE" id="PS00583">
    <property type="entry name" value="PFKB_KINASES_1"/>
    <property type="match status" value="1"/>
</dbReference>
<dbReference type="EMBL" id="MFZI01000062">
    <property type="protein sequence ID" value="OGK18846.1"/>
    <property type="molecule type" value="Genomic_DNA"/>
</dbReference>
<evidence type="ECO:0000313" key="5">
    <source>
        <dbReference type="Proteomes" id="UP000177026"/>
    </source>
</evidence>
<dbReference type="PANTHER" id="PTHR10584:SF166">
    <property type="entry name" value="RIBOKINASE"/>
    <property type="match status" value="1"/>
</dbReference>
<keyword evidence="1" id="KW-0808">Transferase</keyword>
<evidence type="ECO:0000256" key="1">
    <source>
        <dbReference type="ARBA" id="ARBA00022679"/>
    </source>
</evidence>
<reference evidence="4 5" key="1">
    <citation type="journal article" date="2016" name="Nat. Commun.">
        <title>Thousands of microbial genomes shed light on interconnected biogeochemical processes in an aquifer system.</title>
        <authorList>
            <person name="Anantharaman K."/>
            <person name="Brown C.T."/>
            <person name="Hug L.A."/>
            <person name="Sharon I."/>
            <person name="Castelle C.J."/>
            <person name="Probst A.J."/>
            <person name="Thomas B.C."/>
            <person name="Singh A."/>
            <person name="Wilkins M.J."/>
            <person name="Karaoz U."/>
            <person name="Brodie E.L."/>
            <person name="Williams K.H."/>
            <person name="Hubbard S.S."/>
            <person name="Banfield J.F."/>
        </authorList>
    </citation>
    <scope>NUCLEOTIDE SEQUENCE [LARGE SCALE GENOMIC DNA]</scope>
</reference>
<evidence type="ECO:0000313" key="4">
    <source>
        <dbReference type="EMBL" id="OGK18846.1"/>
    </source>
</evidence>
<evidence type="ECO:0000256" key="2">
    <source>
        <dbReference type="ARBA" id="ARBA00022777"/>
    </source>
</evidence>
<organism evidence="4 5">
    <name type="scientific">Candidatus Roizmanbacteria bacterium RIFCSPHIGHO2_01_FULL_39_8</name>
    <dbReference type="NCBI Taxonomy" id="1802033"/>
    <lineage>
        <taxon>Bacteria</taxon>
        <taxon>Candidatus Roizmaniibacteriota</taxon>
    </lineage>
</organism>
<dbReference type="PROSITE" id="PS00584">
    <property type="entry name" value="PFKB_KINASES_2"/>
    <property type="match status" value="1"/>
</dbReference>
<name>A0A1F7GJI3_9BACT</name>
<sequence>MKNIIVTGSLAYDYIFDVNDYFSKYILPDKIHQINISVITDEYKKSFGGTAGNQAFYLGRLGLNPYIYASVGNDFSEYKKFLERNLVKTSFIKAYKNIASAAGFAMADKRDNQIWMYSIGAMKHATKLPLKKIIPLVEDPFVVIAPNDLQAVINYVHESVKLKLDFAFDPAFYVPHLSKELLLKAVTHAKVTFGNDYEIAFIEKKISRKITSLLRKNQVLVKTLADKGSEIFRAGKWTKVGIFKVKTIDPTGAGDAYRSGFLFGYMNNKPVKECGRMGAIAASFAVEIKGTMNLKFNLEVFEKRLNRF</sequence>
<dbReference type="SUPFAM" id="SSF53613">
    <property type="entry name" value="Ribokinase-like"/>
    <property type="match status" value="1"/>
</dbReference>
<dbReference type="GO" id="GO:0016301">
    <property type="term" value="F:kinase activity"/>
    <property type="evidence" value="ECO:0007669"/>
    <property type="project" value="UniProtKB-KW"/>
</dbReference>
<dbReference type="InterPro" id="IPR002173">
    <property type="entry name" value="Carboh/pur_kinase_PfkB_CS"/>
</dbReference>
<feature type="domain" description="Carbohydrate kinase PfkB" evidence="3">
    <location>
        <begin position="35"/>
        <end position="293"/>
    </location>
</feature>
<keyword evidence="2" id="KW-0418">Kinase</keyword>
<gene>
    <name evidence="4" type="ORF">A2866_03200</name>
</gene>
<dbReference type="Gene3D" id="3.40.1190.20">
    <property type="match status" value="1"/>
</dbReference>
<dbReference type="PANTHER" id="PTHR10584">
    <property type="entry name" value="SUGAR KINASE"/>
    <property type="match status" value="1"/>
</dbReference>
<dbReference type="InterPro" id="IPR029056">
    <property type="entry name" value="Ribokinase-like"/>
</dbReference>
<protein>
    <recommendedName>
        <fullName evidence="3">Carbohydrate kinase PfkB domain-containing protein</fullName>
    </recommendedName>
</protein>
<dbReference type="InterPro" id="IPR011611">
    <property type="entry name" value="PfkB_dom"/>
</dbReference>
<dbReference type="Pfam" id="PF00294">
    <property type="entry name" value="PfkB"/>
    <property type="match status" value="1"/>
</dbReference>
<proteinExistence type="predicted"/>
<comment type="caution">
    <text evidence="4">The sequence shown here is derived from an EMBL/GenBank/DDBJ whole genome shotgun (WGS) entry which is preliminary data.</text>
</comment>
<accession>A0A1F7GJI3</accession>
<evidence type="ECO:0000259" key="3">
    <source>
        <dbReference type="Pfam" id="PF00294"/>
    </source>
</evidence>